<organism evidence="2 3">
    <name type="scientific">Rufibacter roseus</name>
    <dbReference type="NCBI Taxonomy" id="1567108"/>
    <lineage>
        <taxon>Bacteria</taxon>
        <taxon>Pseudomonadati</taxon>
        <taxon>Bacteroidota</taxon>
        <taxon>Cytophagia</taxon>
        <taxon>Cytophagales</taxon>
        <taxon>Hymenobacteraceae</taxon>
        <taxon>Rufibacter</taxon>
    </lineage>
</organism>
<proteinExistence type="predicted"/>
<evidence type="ECO:0000256" key="1">
    <source>
        <dbReference type="SAM" id="SignalP"/>
    </source>
</evidence>
<evidence type="ECO:0000313" key="3">
    <source>
        <dbReference type="Proteomes" id="UP001596405"/>
    </source>
</evidence>
<keyword evidence="3" id="KW-1185">Reference proteome</keyword>
<protein>
    <recommendedName>
        <fullName evidence="4">DUF4833 domain-containing protein</fullName>
    </recommendedName>
</protein>
<comment type="caution">
    <text evidence="2">The sequence shown here is derived from an EMBL/GenBank/DDBJ whole genome shotgun (WGS) entry which is preliminary data.</text>
</comment>
<accession>A0ABW2DKZ2</accession>
<dbReference type="Proteomes" id="UP001596405">
    <property type="component" value="Unassembled WGS sequence"/>
</dbReference>
<evidence type="ECO:0008006" key="4">
    <source>
        <dbReference type="Google" id="ProtNLM"/>
    </source>
</evidence>
<name>A0ABW2DKZ2_9BACT</name>
<gene>
    <name evidence="2" type="ORF">ACFQHR_04930</name>
</gene>
<feature type="chain" id="PRO_5047501357" description="DUF4833 domain-containing protein" evidence="1">
    <location>
        <begin position="20"/>
        <end position="170"/>
    </location>
</feature>
<sequence length="170" mass="19745">MKQFILSLILLLLSFSGQAQKLKYNQLLKLQQMEKHEVANYLQKKGWTTSSDSAPTEETMGKAVWAFSPQGANATAWLIFYYNPTSPNRILYNASGSPAFYKIRKKVEEQSEMVTDAPDKTEQPEYVDAYFDFVKDEHVFRLLTYTQPNYFGIKIFKKEDYQKAKKNGRL</sequence>
<dbReference type="EMBL" id="JBHSYQ010000003">
    <property type="protein sequence ID" value="MFC6996956.1"/>
    <property type="molecule type" value="Genomic_DNA"/>
</dbReference>
<feature type="signal peptide" evidence="1">
    <location>
        <begin position="1"/>
        <end position="19"/>
    </location>
</feature>
<keyword evidence="1" id="KW-0732">Signal</keyword>
<evidence type="ECO:0000313" key="2">
    <source>
        <dbReference type="EMBL" id="MFC6996956.1"/>
    </source>
</evidence>
<dbReference type="RefSeq" id="WP_153042246.1">
    <property type="nucleotide sequence ID" value="NZ_JBHSYQ010000003.1"/>
</dbReference>
<reference evidence="3" key="1">
    <citation type="journal article" date="2019" name="Int. J. Syst. Evol. Microbiol.">
        <title>The Global Catalogue of Microorganisms (GCM) 10K type strain sequencing project: providing services to taxonomists for standard genome sequencing and annotation.</title>
        <authorList>
            <consortium name="The Broad Institute Genomics Platform"/>
            <consortium name="The Broad Institute Genome Sequencing Center for Infectious Disease"/>
            <person name="Wu L."/>
            <person name="Ma J."/>
        </authorList>
    </citation>
    <scope>NUCLEOTIDE SEQUENCE [LARGE SCALE GENOMIC DNA]</scope>
    <source>
        <strain evidence="3">CGMCC 4.7393</strain>
    </source>
</reference>